<reference evidence="20 21" key="7">
    <citation type="journal article" date="2013" name="Proc. Natl. Acad. Sci. U.S.A.">
        <title>MuB is an AAA+ ATPase that forms helical filaments to control target selection for DNA transposition.</title>
        <authorList>
            <person name="Mizuno N."/>
            <person name="Dramicanin M."/>
            <person name="Mizuuchi M."/>
            <person name="Adam J."/>
            <person name="Wang Y."/>
            <person name="Han Y.W."/>
            <person name="Yang W."/>
            <person name="Steven A.C."/>
            <person name="Mizuuchi K."/>
            <person name="Ramon-Maiques S."/>
        </authorList>
    </citation>
    <scope>STRUCTURE BY ELECTRON MICROSCOPY (16.00 ANGSTROMS) OF 312-384 AND 137-309 IN COMPLEX WITH ADP</scope>
</reference>
<dbReference type="SUPFAM" id="SSF46689">
    <property type="entry name" value="Homeodomain-like"/>
    <property type="match status" value="1"/>
</dbReference>
<dbReference type="Gene3D" id="3.40.50.300">
    <property type="entry name" value="P-loop containing nucleotide triphosphate hydrolases"/>
    <property type="match status" value="1"/>
</dbReference>
<dbReference type="CDD" id="cd00009">
    <property type="entry name" value="AAA"/>
    <property type="match status" value="1"/>
</dbReference>
<dbReference type="EMDB" id="EMD-48587"/>
<dbReference type="PDB" id="1NY6">
    <property type="method" value="X-ray"/>
    <property type="resolution" value="3.10 A"/>
    <property type="chains" value="A/B/C/D/E/F/G/H/I/J/K/L/M/N=121-387"/>
</dbReference>
<dbReference type="PDBsum" id="1NY6"/>
<dbReference type="PDB" id="1ZY2">
    <property type="method" value="X-ray"/>
    <property type="resolution" value="3.03 A"/>
    <property type="chains" value="A/B=1-136"/>
</dbReference>
<keyword evidence="2" id="KW-0963">Cytoplasm</keyword>
<evidence type="ECO:0007829" key="25">
    <source>
        <dbReference type="PDB" id="4LZZ"/>
    </source>
</evidence>
<feature type="binding site" evidence="16 17">
    <location>
        <position position="175"/>
    </location>
    <ligand>
        <name>ADP</name>
        <dbReference type="ChEBI" id="CHEBI:456216"/>
        <label>1</label>
    </ligand>
</feature>
<comment type="subcellular location">
    <subcellularLocation>
        <location evidence="1">Cytoplasm</location>
    </subcellularLocation>
</comment>
<feature type="binding site" evidence="25">
    <location>
        <position position="173"/>
    </location>
    <ligand>
        <name>ADP</name>
        <dbReference type="ChEBI" id="CHEBI:456216"/>
        <label>5</label>
    </ligand>
</feature>
<feature type="binding site" evidence="16 17">
    <location>
        <position position="171"/>
    </location>
    <ligand>
        <name>ADP</name>
        <dbReference type="ChEBI" id="CHEBI:456216"/>
        <label>1</label>
    </ligand>
</feature>
<dbReference type="PDBsum" id="4LY6"/>
<dbReference type="InterPro" id="IPR025943">
    <property type="entry name" value="Sigma_54_int_dom_ATP-bd_2"/>
</dbReference>
<evidence type="ECO:0007829" key="18">
    <source>
        <dbReference type="PDB" id="1ZY2"/>
    </source>
</evidence>
<feature type="domain" description="Response regulatory" evidence="13">
    <location>
        <begin position="2"/>
        <end position="116"/>
    </location>
</feature>
<dbReference type="DIP" id="DIP-59014N"/>
<feature type="binding site" evidence="19 26">
    <location>
        <position position="172"/>
    </location>
    <ligand>
        <name>ATP</name>
        <dbReference type="ChEBI" id="CHEBI:30616"/>
    </ligand>
</feature>
<evidence type="ECO:0000256" key="1">
    <source>
        <dbReference type="ARBA" id="ARBA00004496"/>
    </source>
</evidence>
<dbReference type="PROSITE" id="PS00675">
    <property type="entry name" value="SIGMA54_INTERACT_1"/>
    <property type="match status" value="1"/>
</dbReference>
<feature type="binding site" evidence="19 26">
    <location>
        <position position="171"/>
    </location>
    <ligand>
        <name>ATP</name>
        <dbReference type="ChEBI" id="CHEBI:30616"/>
    </ligand>
</feature>
<evidence type="ECO:0007829" key="22">
    <source>
        <dbReference type="PDB" id="4L4U"/>
    </source>
</evidence>
<feature type="disulfide bond" evidence="22">
    <location>
        <begin position="158"/>
        <end position="161"/>
    </location>
</feature>
<feature type="binding site" evidence="19 26">
    <location>
        <position position="174"/>
    </location>
    <ligand>
        <name>ATP</name>
        <dbReference type="ChEBI" id="CHEBI:30616"/>
    </ligand>
</feature>
<dbReference type="PDB" id="4L5E">
    <property type="method" value="X-ray"/>
    <property type="resolution" value="1.34 A"/>
    <property type="chains" value="A=393-438"/>
</dbReference>
<dbReference type="EvolutionaryTrace" id="O67198"/>
<feature type="binding site" evidence="19 24">
    <location>
        <position position="174"/>
    </location>
    <ligand>
        <name>Mg(2+)</name>
        <dbReference type="ChEBI" id="CHEBI:18420"/>
        <label>2</label>
    </ligand>
</feature>
<evidence type="ECO:0007829" key="27">
    <source>
        <dbReference type="PDB" id="9MSF"/>
    </source>
</evidence>
<keyword evidence="10" id="KW-0804">Transcription</keyword>
<feature type="binding site" evidence="20 21">
    <location>
        <position position="173"/>
    </location>
    <ligand>
        <name>ADP</name>
        <dbReference type="ChEBI" id="CHEBI:456216"/>
        <label>4</label>
    </ligand>
</feature>
<dbReference type="STRING" id="224324.aq_1117"/>
<feature type="binding site" evidence="16 17">
    <location>
        <position position="360"/>
    </location>
    <ligand>
        <name>ADP</name>
        <dbReference type="ChEBI" id="CHEBI:456216"/>
        <label>1</label>
    </ligand>
</feature>
<keyword evidence="16 18" id="KW-0479">Metal-binding</keyword>
<feature type="binding site" evidence="16 17">
    <location>
        <position position="173"/>
    </location>
    <ligand>
        <name>ADP</name>
        <dbReference type="ChEBI" id="CHEBI:456216"/>
        <label>1</label>
    </ligand>
</feature>
<dbReference type="Pfam" id="PF00072">
    <property type="entry name" value="Response_reg"/>
    <property type="match status" value="1"/>
</dbReference>
<protein>
    <submittedName>
        <fullName evidence="14">Transcriptional regulator (NtrC family)</fullName>
    </submittedName>
</protein>
<dbReference type="InterPro" id="IPR003593">
    <property type="entry name" value="AAA+_ATPase"/>
</dbReference>
<keyword evidence="3 11" id="KW-0597">Phosphoprotein</keyword>
<dbReference type="PANTHER" id="PTHR32071">
    <property type="entry name" value="TRANSCRIPTIONAL REGULATORY PROTEIN"/>
    <property type="match status" value="1"/>
</dbReference>
<reference evidence="18" key="3">
    <citation type="journal article" date="2005" name="J. Mol. Biol.">
        <title>Negative regulation of AAA + ATPase assembly by two component receiver domains: a transcription activation mechanism that is conserved in mesophilic and extremely hyperthermophilic bacteria.</title>
        <authorList>
            <person name="Doucleff M."/>
            <person name="Chen B."/>
            <person name="Maris A.E."/>
            <person name="Wemmer D.E."/>
            <person name="Kondrashkina E."/>
            <person name="Nixon B.T."/>
        </authorList>
    </citation>
    <scope>X-RAY CRYSTALLOGRAPHY (3.03 ANGSTROMS) OF 1-136 IN COMPLEX WITH MG(2+)</scope>
</reference>
<feature type="binding site" evidence="17 27">
    <location>
        <position position="140"/>
    </location>
    <ligand>
        <name>ADP</name>
        <dbReference type="ChEBI" id="CHEBI:456216"/>
        <label>3</label>
    </ligand>
</feature>
<dbReference type="PDBsum" id="4L4U"/>
<evidence type="ECO:0007829" key="17">
    <source>
        <dbReference type="PDB" id="1NY6"/>
    </source>
</evidence>
<evidence type="ECO:0007829" key="20">
    <source>
        <dbReference type="PDB" id="4BS1"/>
    </source>
</evidence>
<dbReference type="GO" id="GO:0005524">
    <property type="term" value="F:ATP binding"/>
    <property type="evidence" value="ECO:0007669"/>
    <property type="project" value="UniProtKB-KW"/>
</dbReference>
<reference evidence="24 25" key="6">
    <citation type="journal article" date="2013" name="Genes Dev.">
        <title>Nucleotide-induced asymmetry within ATPase activator ring drives sigma54-RNAP interaction and ATP hydrolysis.</title>
        <authorList>
            <person name="Sysoeva T.A."/>
            <person name="Chowdhury S."/>
            <person name="Guo L."/>
            <person name="Nixon B.T."/>
        </authorList>
    </citation>
    <scope>X-RAY CRYSTALLOGRAPHY (3.21 ANGSTROMS) OF 121-387 IN COMPLEX WITH ADP AND MG(2+)</scope>
</reference>
<feature type="binding site" evidence="27">
    <location>
        <position position="357"/>
    </location>
    <ligand>
        <name>ADP</name>
        <dbReference type="ChEBI" id="CHEBI:456216"/>
        <label>4</label>
    </ligand>
</feature>
<feature type="binding site" evidence="24 27">
    <location>
        <position position="173"/>
    </location>
    <ligand>
        <name>ADP</name>
        <dbReference type="ChEBI" id="CHEBI:456216"/>
        <label>2</label>
    </ligand>
</feature>
<evidence type="ECO:0000256" key="3">
    <source>
        <dbReference type="ARBA" id="ARBA00022553"/>
    </source>
</evidence>
<dbReference type="PDBsum" id="4L5E"/>
<feature type="binding site" evidence="16 17">
    <location>
        <position position="170"/>
    </location>
    <ligand>
        <name>ADP</name>
        <dbReference type="ChEBI" id="CHEBI:456216"/>
        <label>1</label>
    </ligand>
</feature>
<dbReference type="GO" id="GO:0046872">
    <property type="term" value="F:metal ion binding"/>
    <property type="evidence" value="ECO:0007669"/>
    <property type="project" value="UniProtKB-KW"/>
</dbReference>
<dbReference type="GO" id="GO:0032993">
    <property type="term" value="C:protein-DNA complex"/>
    <property type="evidence" value="ECO:0000318"/>
    <property type="project" value="GO_Central"/>
</dbReference>
<sequence length="439" mass="50367">MNVLVIEDDKVFRGLLEEYLSMKGIKVESAERGKEAYKLLSEKHFNVVLLDLLLPDVNGLEILKWIKERSPETEVIVITGHGTIKTAVEAMKMGAYDFLTKPCMLEEIELTINKAIEHRKLRKENELLRREKDLKEEEYVFESPKMKEILEKIKKISCAECPVLITGESGVGKEVVARLIHKLSDRSKEPFVALNVASIPRDIFEAELFGYEKGAFTGAVSSKEGFFELADGGTLFLDEIGELSLEAQAKLLRVIESGKFYRLGGRKEIEVNVRILAATNRNIKELVKEGKFREDLYYRLGVIEIEIPPLRERKEDIIPLANHFLKKFSRKYAKEVEGFTKSAQELLLSYPWYGNVRELKNVIERAVLFSEGKFIDRGELSCLVNSKGIKNKHKSIKEIEKEEIIKVLKEVNFNKKLASEILGIPLRTLYRRLKEYGIE</sequence>
<dbReference type="FunFam" id="3.40.50.300:FF:000006">
    <property type="entry name" value="DNA-binding transcriptional regulator NtrC"/>
    <property type="match status" value="1"/>
</dbReference>
<feature type="binding site" evidence="20 21">
    <location>
        <position position="140"/>
    </location>
    <ligand>
        <name>ADP</name>
        <dbReference type="ChEBI" id="CHEBI:456216"/>
        <label>4</label>
    </ligand>
</feature>
<dbReference type="PDB" id="4L4U">
    <property type="method" value="X-ray"/>
    <property type="resolution" value="2.20 A"/>
    <property type="chains" value="A=1-439"/>
</dbReference>
<feature type="binding site" evidence="24 25">
    <location>
        <position position="238"/>
    </location>
    <ligand>
        <name>Mg(2+)</name>
        <dbReference type="ChEBI" id="CHEBI:18420"/>
        <label>3</label>
    </ligand>
</feature>
<dbReference type="Gene3D" id="1.10.8.60">
    <property type="match status" value="1"/>
</dbReference>
<dbReference type="InParanoid" id="O67198"/>
<feature type="binding site" evidence="19 26">
    <location>
        <position position="169"/>
    </location>
    <ligand>
        <name>ATP</name>
        <dbReference type="ChEBI" id="CHEBI:30616"/>
    </ligand>
</feature>
<dbReference type="Pfam" id="PF00158">
    <property type="entry name" value="Sigma54_activat"/>
    <property type="match status" value="1"/>
</dbReference>
<feature type="binding site" evidence="17 27">
    <location>
        <position position="173"/>
    </location>
    <ligand>
        <name>ADP</name>
        <dbReference type="ChEBI" id="CHEBI:456216"/>
        <label>3</label>
    </ligand>
</feature>
<keyword evidence="4 16" id="KW-0547">Nucleotide-binding</keyword>
<dbReference type="EnsemblBacteria" id="AAC07159">
    <property type="protein sequence ID" value="AAC07159"/>
    <property type="gene ID" value="aq_1117"/>
</dbReference>
<dbReference type="PDB" id="3M0E">
    <property type="method" value="X-ray"/>
    <property type="resolution" value="2.63 A"/>
    <property type="chains" value="A/B/C/D/E/F/G=122-387"/>
</dbReference>
<feature type="binding site" evidence="24 27">
    <location>
        <position position="170"/>
    </location>
    <ligand>
        <name>ADP</name>
        <dbReference type="ChEBI" id="CHEBI:456216"/>
        <label>2</label>
    </ligand>
</feature>
<feature type="binding site" evidence="25">
    <location>
        <position position="174"/>
    </location>
    <ligand>
        <name>ADP</name>
        <dbReference type="ChEBI" id="CHEBI:456216"/>
        <label>5</label>
    </ligand>
</feature>
<feature type="binding site" evidence="19 26">
    <location>
        <position position="173"/>
    </location>
    <ligand>
        <name>ATP</name>
        <dbReference type="ChEBI" id="CHEBI:30616"/>
    </ligand>
</feature>
<evidence type="ECO:0007829" key="23">
    <source>
        <dbReference type="PDB" id="4L5E"/>
    </source>
</evidence>
<comment type="interaction">
    <interactant intactId="EBI-15891187">
        <id>O67198</id>
    </interactant>
    <interactant intactId="EBI-15891242">
        <id>B5XST9</id>
        <label>rpoN</label>
    </interactant>
    <organismsDiffer>true</organismsDiffer>
    <experiments>2</experiments>
</comment>
<feature type="binding site" evidence="27 28">
    <location>
        <position position="140"/>
    </location>
    <ligand>
        <name>ADP</name>
        <dbReference type="ChEBI" id="CHEBI:456216"/>
        <label>2</label>
    </ligand>
</feature>
<dbReference type="SUPFAM" id="SSF52540">
    <property type="entry name" value="P-loop containing nucleoside triphosphate hydrolases"/>
    <property type="match status" value="1"/>
</dbReference>
<evidence type="ECO:0000256" key="10">
    <source>
        <dbReference type="ARBA" id="ARBA00023163"/>
    </source>
</evidence>
<feature type="binding site" evidence="25">
    <location>
        <position position="357"/>
    </location>
    <ligand>
        <name>ADP</name>
        <dbReference type="ChEBI" id="CHEBI:456216"/>
        <label>5</label>
    </ligand>
</feature>
<proteinExistence type="evidence at protein level"/>
<evidence type="ECO:0000256" key="9">
    <source>
        <dbReference type="ARBA" id="ARBA00023159"/>
    </source>
</evidence>
<evidence type="ECO:0000256" key="8">
    <source>
        <dbReference type="ARBA" id="ARBA00023125"/>
    </source>
</evidence>
<feature type="binding site" evidence="19 24">
    <location>
        <position position="238"/>
    </location>
    <ligand>
        <name>Mg(2+)</name>
        <dbReference type="ChEBI" id="CHEBI:18420"/>
        <label>2</label>
    </ligand>
</feature>
<dbReference type="InterPro" id="IPR002078">
    <property type="entry name" value="Sigma_54_int"/>
</dbReference>
<evidence type="ECO:0000259" key="13">
    <source>
        <dbReference type="PROSITE" id="PS50110"/>
    </source>
</evidence>
<feature type="binding site" evidence="25">
    <location>
        <position position="170"/>
    </location>
    <ligand>
        <name>ADP</name>
        <dbReference type="ChEBI" id="CHEBI:456216"/>
        <label>5</label>
    </ligand>
</feature>
<dbReference type="Pfam" id="PF02954">
    <property type="entry name" value="HTH_8"/>
    <property type="match status" value="1"/>
</dbReference>
<feature type="binding site" evidence="17 27">
    <location>
        <position position="174"/>
    </location>
    <ligand>
        <name>ADP</name>
        <dbReference type="ChEBI" id="CHEBI:456216"/>
        <label>3</label>
    </ligand>
</feature>
<dbReference type="EMDB" id="EMD-48588"/>
<dbReference type="PROSITE" id="PS50045">
    <property type="entry name" value="SIGMA54_INTERACT_4"/>
    <property type="match status" value="1"/>
</dbReference>
<dbReference type="PDB" id="9MSE">
    <property type="method" value="EM"/>
    <property type="resolution" value="2.70 A"/>
    <property type="chains" value="A/B/C/D/E/F=121-387"/>
</dbReference>
<dbReference type="PIR" id="C70396">
    <property type="entry name" value="C70396"/>
</dbReference>
<dbReference type="SMR" id="O67198"/>
<dbReference type="InterPro" id="IPR009057">
    <property type="entry name" value="Homeodomain-like_sf"/>
</dbReference>
<evidence type="ECO:0000313" key="14">
    <source>
        <dbReference type="EMBL" id="AAC07159.1"/>
    </source>
</evidence>
<dbReference type="eggNOG" id="COG2204">
    <property type="taxonomic scope" value="Bacteria"/>
</dbReference>
<reference evidence="16 17" key="2">
    <citation type="journal article" date="2003" name="Genes Dev.">
        <title>Regulation of the transcriptional activator NtrC1: structural studies of the regulatory and AAA+ ATPase domains.</title>
        <authorList>
            <person name="Lee S.Y."/>
            <person name="De La Torre A."/>
            <person name="Yan D."/>
            <person name="Kustu S."/>
            <person name="Nixon B.T."/>
            <person name="Wemmer D.E."/>
        </authorList>
    </citation>
    <scope>X-RAY CRYSTALLOGRAPHY (2.40 ANGSTROMS) OF 1-387 IN COMPLEX WITH ADP</scope>
</reference>
<feature type="binding site" evidence="19 26">
    <location>
        <position position="175"/>
    </location>
    <ligand>
        <name>ATP</name>
        <dbReference type="ChEBI" id="CHEBI:30616"/>
    </ligand>
</feature>
<feature type="binding site" evidence="18">
    <location>
        <position position="8"/>
    </location>
    <ligand>
        <name>Mg(2+)</name>
        <dbReference type="ChEBI" id="CHEBI:18420"/>
        <label>1</label>
    </ligand>
</feature>
<name>O67198_AQUAE</name>
<evidence type="ECO:0000313" key="15">
    <source>
        <dbReference type="Proteomes" id="UP000000798"/>
    </source>
</evidence>
<dbReference type="FunFam" id="3.40.50.2300:FF:000018">
    <property type="entry name" value="DNA-binding transcriptional regulator NtrC"/>
    <property type="match status" value="1"/>
</dbReference>
<dbReference type="GO" id="GO:0000987">
    <property type="term" value="F:cis-regulatory region sequence-specific DNA binding"/>
    <property type="evidence" value="ECO:0000318"/>
    <property type="project" value="GO_Central"/>
</dbReference>
<feature type="binding site" evidence="24 25">
    <location>
        <position position="239"/>
    </location>
    <ligand>
        <name>Mg(2+)</name>
        <dbReference type="ChEBI" id="CHEBI:18420"/>
        <label>3</label>
    </ligand>
</feature>
<dbReference type="EMDB" id="EMD-48574"/>
<keyword evidence="15" id="KW-1185">Reference proteome</keyword>
<dbReference type="FunFam" id="1.10.8.60:FF:000014">
    <property type="entry name" value="DNA-binding transcriptional regulator NtrC"/>
    <property type="match status" value="1"/>
</dbReference>
<dbReference type="InterPro" id="IPR025662">
    <property type="entry name" value="Sigma_54_int_dom_ATP-bd_1"/>
</dbReference>
<reference evidence="19" key="4">
    <citation type="journal article" date="2010" name="Structure">
        <title>Engagement of arginine finger to ATP triggers large conformational changes in NtrC1 AAA+ ATPase for remodeling bacterial RNA polymerase.</title>
        <authorList>
            <person name="Chen B."/>
            <person name="Sysoeva T.A."/>
            <person name="Chowdhury S."/>
            <person name="Guo L."/>
            <person name="De Carlo S."/>
            <person name="Hanson J.A."/>
            <person name="Yang H."/>
            <person name="Nixon B.T."/>
        </authorList>
    </citation>
    <scope>X-RAY CRYSTALLOGRAPHY (2.63 ANGSTROMS) OF 122-387 IN COMPLEX WITH ATP AND MG(2+)</scope>
</reference>
<dbReference type="PDB" id="4LZZ">
    <property type="method" value="X-ray"/>
    <property type="resolution" value="3.21 A"/>
    <property type="chains" value="A/B/C/D/E/F/G/H/I/J/K/L/M/N/O/P/Q/R/S/T/U/V/W/X=121-387"/>
</dbReference>
<dbReference type="PDB" id="9MSG">
    <property type="method" value="EM"/>
    <property type="resolution" value="2.70 A"/>
    <property type="chains" value="A/B/C/D/E/F=121-387"/>
</dbReference>
<dbReference type="PDB" id="4BT1">
    <property type="method" value="EM"/>
    <property type="resolution" value="16.00 A"/>
    <property type="chains" value="A=312-384, B=137-309"/>
</dbReference>
<dbReference type="InterPro" id="IPR027417">
    <property type="entry name" value="P-loop_NTPase"/>
</dbReference>
<dbReference type="GO" id="GO:0001216">
    <property type="term" value="F:DNA-binding transcription activator activity"/>
    <property type="evidence" value="ECO:0000318"/>
    <property type="project" value="GO_Central"/>
</dbReference>
<keyword evidence="6" id="KW-0902">Two-component regulatory system</keyword>
<feature type="binding site" evidence="16 17">
    <location>
        <position position="357"/>
    </location>
    <ligand>
        <name>ADP</name>
        <dbReference type="ChEBI" id="CHEBI:456216"/>
        <label>1</label>
    </ligand>
</feature>
<evidence type="ECO:0007829" key="28">
    <source>
        <dbReference type="PDB" id="9MSG"/>
    </source>
</evidence>
<keyword evidence="7" id="KW-0805">Transcription regulation</keyword>
<dbReference type="PROSITE" id="PS50110">
    <property type="entry name" value="RESPONSE_REGULATORY"/>
    <property type="match status" value="1"/>
</dbReference>
<dbReference type="PDBsum" id="4BS1"/>
<dbReference type="PRINTS" id="PR01590">
    <property type="entry name" value="HTHFIS"/>
</dbReference>
<feature type="binding site" evidence="18">
    <location>
        <position position="7"/>
    </location>
    <ligand>
        <name>Mg(2+)</name>
        <dbReference type="ChEBI" id="CHEBI:18420"/>
        <label>1</label>
    </ligand>
</feature>
<feature type="binding site" evidence="28">
    <location>
        <position position="171"/>
    </location>
    <ligand>
        <name>ADP</name>
        <dbReference type="ChEBI" id="CHEBI:456216"/>
        <label>2</label>
    </ligand>
</feature>
<dbReference type="InterPro" id="IPR002197">
    <property type="entry name" value="HTH_Fis"/>
</dbReference>
<organism evidence="14 15">
    <name type="scientific">Aquifex aeolicus (strain VF5)</name>
    <dbReference type="NCBI Taxonomy" id="224324"/>
    <lineage>
        <taxon>Bacteria</taxon>
        <taxon>Pseudomonadati</taxon>
        <taxon>Aquificota</taxon>
        <taxon>Aquificia</taxon>
        <taxon>Aquificales</taxon>
        <taxon>Aquificaceae</taxon>
        <taxon>Aquifex</taxon>
    </lineage>
</organism>
<dbReference type="EMDB" id="EMD-48586"/>
<dbReference type="GO" id="GO:0000160">
    <property type="term" value="P:phosphorelay signal transduction system"/>
    <property type="evidence" value="ECO:0007669"/>
    <property type="project" value="UniProtKB-KW"/>
</dbReference>
<dbReference type="PDB" id="4LY6">
    <property type="method" value="X-ray"/>
    <property type="resolution" value="3.60 A"/>
    <property type="chains" value="A/B/C/D/E/F/G/H/I/J/K/L/M/N/O/P/Q/R/S/T/U/V/W/X=121-387"/>
</dbReference>
<dbReference type="GO" id="GO:0042802">
    <property type="term" value="F:identical protein binding"/>
    <property type="evidence" value="ECO:0000353"/>
    <property type="project" value="IntAct"/>
</dbReference>
<dbReference type="SMART" id="SM00382">
    <property type="entry name" value="AAA"/>
    <property type="match status" value="1"/>
</dbReference>
<evidence type="ECO:0007829" key="24">
    <source>
        <dbReference type="PDB" id="4LY6"/>
    </source>
</evidence>
<dbReference type="Pfam" id="PF25601">
    <property type="entry name" value="AAA_lid_14"/>
    <property type="match status" value="1"/>
</dbReference>
<dbReference type="InterPro" id="IPR011006">
    <property type="entry name" value="CheY-like_superfamily"/>
</dbReference>
<dbReference type="AlphaFoldDB" id="O67198"/>
<feature type="binding site" evidence="24 27">
    <location>
        <position position="357"/>
    </location>
    <ligand>
        <name>ADP</name>
        <dbReference type="ChEBI" id="CHEBI:456216"/>
        <label>2</label>
    </ligand>
</feature>
<dbReference type="Gene3D" id="1.10.10.60">
    <property type="entry name" value="Homeodomain-like"/>
    <property type="match status" value="1"/>
</dbReference>
<dbReference type="KEGG" id="aae:aq_1117"/>
<evidence type="ECO:0000256" key="2">
    <source>
        <dbReference type="ARBA" id="ARBA00022490"/>
    </source>
</evidence>
<evidence type="ECO:0000259" key="12">
    <source>
        <dbReference type="PROSITE" id="PS50045"/>
    </source>
</evidence>
<feature type="binding site" evidence="24 27">
    <location>
        <position position="172"/>
    </location>
    <ligand>
        <name>ADP</name>
        <dbReference type="ChEBI" id="CHEBI:456216"/>
        <label>2</label>
    </ligand>
</feature>
<feature type="binding site" evidence="16 17">
    <location>
        <position position="174"/>
    </location>
    <ligand>
        <name>ADP</name>
        <dbReference type="ChEBI" id="CHEBI:456216"/>
        <label>1</label>
    </ligand>
</feature>
<dbReference type="PDB" id="4BS1">
    <property type="method" value="EM"/>
    <property type="resolution" value="18.00 A"/>
    <property type="chains" value="A=312-384, B=137-309"/>
</dbReference>
<evidence type="ECO:0000256" key="7">
    <source>
        <dbReference type="ARBA" id="ARBA00023015"/>
    </source>
</evidence>
<dbReference type="PDBsum" id="1NY5"/>
<feature type="modified residue" description="4-aspartylphosphate" evidence="11">
    <location>
        <position position="51"/>
    </location>
</feature>
<feature type="domain" description="Sigma-54 factor interaction" evidence="12">
    <location>
        <begin position="139"/>
        <end position="368"/>
    </location>
</feature>
<feature type="binding site" evidence="19 26">
    <location>
        <position position="170"/>
    </location>
    <ligand>
        <name>ATP</name>
        <dbReference type="ChEBI" id="CHEBI:30616"/>
    </ligand>
</feature>
<feature type="binding site" evidence="27">
    <location>
        <position position="170"/>
    </location>
    <ligand>
        <name>ADP</name>
        <dbReference type="ChEBI" id="CHEBI:456216"/>
        <label>3</label>
    </ligand>
</feature>
<evidence type="ECO:0000256" key="4">
    <source>
        <dbReference type="ARBA" id="ARBA00022741"/>
    </source>
</evidence>
<keyword evidence="9" id="KW-0010">Activator</keyword>
<feature type="binding site" evidence="19 26">
    <location>
        <position position="299"/>
    </location>
    <ligand>
        <name>ATP</name>
        <dbReference type="ChEBI" id="CHEBI:30616"/>
    </ligand>
</feature>
<feature type="binding site" evidence="24 27">
    <location>
        <position position="174"/>
    </location>
    <ligand>
        <name>ADP</name>
        <dbReference type="ChEBI" id="CHEBI:456216"/>
        <label>2</label>
    </ligand>
</feature>
<feature type="binding site" evidence="19">
    <location>
        <position position="280"/>
    </location>
    <ligand>
        <name>ATP</name>
        <dbReference type="ChEBI" id="CHEBI:30616"/>
    </ligand>
</feature>
<dbReference type="PANTHER" id="PTHR32071:SF119">
    <property type="entry name" value="SIGMA L-DEPENDENT TRANSCRIPTIONAL REGULATOR YPLP-RELATED"/>
    <property type="match status" value="1"/>
</dbReference>
<feature type="binding site" evidence="17 27">
    <location>
        <position position="175"/>
    </location>
    <ligand>
        <name>ADP</name>
        <dbReference type="ChEBI" id="CHEBI:456216"/>
        <label>3</label>
    </ligand>
</feature>
<dbReference type="PDBsum" id="4LZZ"/>
<dbReference type="GO" id="GO:0005737">
    <property type="term" value="C:cytoplasm"/>
    <property type="evidence" value="ECO:0007669"/>
    <property type="project" value="UniProtKB-SubCell"/>
</dbReference>
<dbReference type="InterPro" id="IPR001789">
    <property type="entry name" value="Sig_transdc_resp-reg_receiver"/>
</dbReference>
<feature type="binding site" evidence="19 26">
    <location>
        <position position="140"/>
    </location>
    <ligand>
        <name>ATP</name>
        <dbReference type="ChEBI" id="CHEBI:30616"/>
    </ligand>
</feature>
<feature type="binding site" evidence="16 17">
    <location>
        <position position="172"/>
    </location>
    <ligand>
        <name>ADP</name>
        <dbReference type="ChEBI" id="CHEBI:456216"/>
        <label>1</label>
    </ligand>
</feature>
<dbReference type="PDBsum" id="3M0E"/>
<dbReference type="FunCoup" id="O67198">
    <property type="interactions" value="214"/>
</dbReference>
<dbReference type="PDBsum" id="4BT0"/>
<feature type="binding site" evidence="20 21">
    <location>
        <position position="175"/>
    </location>
    <ligand>
        <name>ADP</name>
        <dbReference type="ChEBI" id="CHEBI:456216"/>
        <label>4</label>
    </ligand>
</feature>
<evidence type="ECO:0000256" key="11">
    <source>
        <dbReference type="PROSITE-ProRule" id="PRU00169"/>
    </source>
</evidence>
<dbReference type="PDBsum" id="4BT1"/>
<dbReference type="PDBsum" id="1ZY2"/>
<gene>
    <name evidence="14" type="primary">ntrC1</name>
    <name evidence="14" type="ordered locus">aq_1117</name>
</gene>
<feature type="binding site" evidence="20 21">
    <location>
        <position position="170"/>
    </location>
    <ligand>
        <name>ADP</name>
        <dbReference type="ChEBI" id="CHEBI:456216"/>
        <label>4</label>
    </ligand>
</feature>
<feature type="binding site" evidence="19 26">
    <location>
        <position position="357"/>
    </location>
    <ligand>
        <name>ATP</name>
        <dbReference type="ChEBI" id="CHEBI:30616"/>
    </ligand>
</feature>
<reference evidence="14 15" key="1">
    <citation type="journal article" date="1998" name="Nature">
        <title>The complete genome of the hyperthermophilic bacterium Aquifex aeolicus.</title>
        <authorList>
            <person name="Deckert G."/>
            <person name="Warren P.V."/>
            <person name="Gaasterland T."/>
            <person name="Young W.G."/>
            <person name="Lenox A.L."/>
            <person name="Graham D.E."/>
            <person name="Overbeek R."/>
            <person name="Snead M.A."/>
            <person name="Keller M."/>
            <person name="Aujay M."/>
            <person name="Huber R."/>
            <person name="Feldman R.A."/>
            <person name="Short J.M."/>
            <person name="Olson G.J."/>
            <person name="Swanson R.V."/>
        </authorList>
    </citation>
    <scope>NUCLEOTIDE SEQUENCE [LARGE SCALE GENOMIC DNA]</scope>
    <source>
        <strain evidence="14 15">VF5</strain>
    </source>
</reference>
<dbReference type="RefSeq" id="WP_010880700.1">
    <property type="nucleotide sequence ID" value="NC_000918.1"/>
</dbReference>
<feature type="binding site" evidence="27">
    <location>
        <position position="175"/>
    </location>
    <ligand>
        <name>ADP</name>
        <dbReference type="ChEBI" id="CHEBI:456216"/>
        <label>2</label>
    </ligand>
</feature>
<accession>O67198</accession>
<feature type="binding site" evidence="16">
    <location>
        <position position="137"/>
    </location>
    <ligand>
        <name>ADP</name>
        <dbReference type="ChEBI" id="CHEBI:456216"/>
        <label>1</label>
    </ligand>
</feature>
<dbReference type="Proteomes" id="UP000000798">
    <property type="component" value="Chromosome"/>
</dbReference>
<dbReference type="EMBL" id="AE000657">
    <property type="protein sequence ID" value="AAC07159.1"/>
    <property type="molecule type" value="Genomic_DNA"/>
</dbReference>
<dbReference type="PROSITE" id="PS00676">
    <property type="entry name" value="SIGMA54_INTERACT_2"/>
    <property type="match status" value="1"/>
</dbReference>
<dbReference type="PDB" id="1NY5">
    <property type="method" value="X-ray"/>
    <property type="resolution" value="2.40 A"/>
    <property type="chains" value="A/B=1-387"/>
</dbReference>
<dbReference type="SMART" id="SM00448">
    <property type="entry name" value="REC"/>
    <property type="match status" value="1"/>
</dbReference>
<feature type="binding site" evidence="25">
    <location>
        <position position="169"/>
    </location>
    <ligand>
        <name>ADP</name>
        <dbReference type="ChEBI" id="CHEBI:456216"/>
        <label>5</label>
    </ligand>
</feature>
<feature type="binding site" evidence="16 17">
    <location>
        <position position="140"/>
    </location>
    <ligand>
        <name>ADP</name>
        <dbReference type="ChEBI" id="CHEBI:456216"/>
        <label>1</label>
    </ligand>
</feature>
<keyword evidence="16 17" id="KW-0002">3D-structure</keyword>
<dbReference type="PDB" id="9MSF">
    <property type="method" value="EM"/>
    <property type="resolution" value="2.60 A"/>
    <property type="chains" value="A/B/C/D/E/F=121-387"/>
</dbReference>
<evidence type="ECO:0007829" key="19">
    <source>
        <dbReference type="PDB" id="3M0E"/>
    </source>
</evidence>
<feature type="binding site" evidence="17">
    <location>
        <position position="139"/>
    </location>
    <ligand>
        <name>ADP</name>
        <dbReference type="ChEBI" id="CHEBI:456216"/>
        <label>1</label>
    </ligand>
</feature>
<feature type="binding site" evidence="26 27">
    <location>
        <position position="360"/>
    </location>
    <ligand>
        <name>ATP</name>
        <dbReference type="ChEBI" id="CHEBI:30616"/>
    </ligand>
</feature>
<feature type="binding site" evidence="20 21">
    <location>
        <position position="174"/>
    </location>
    <ligand>
        <name>ADP</name>
        <dbReference type="ChEBI" id="CHEBI:456216"/>
        <label>4</label>
    </ligand>
</feature>
<evidence type="ECO:0000256" key="6">
    <source>
        <dbReference type="ARBA" id="ARBA00023012"/>
    </source>
</evidence>
<comment type="interaction">
    <interactant intactId="EBI-15891187">
        <id>O67198</id>
    </interactant>
    <interactant intactId="EBI-15891187">
        <id>O67198</id>
        <label>ntrC1</label>
    </interactant>
    <organismsDiffer>false</organismsDiffer>
    <experiments>4</experiments>
</comment>
<dbReference type="OrthoDB" id="9334at2"/>
<dbReference type="IntAct" id="O67198">
    <property type="interactions" value="1"/>
</dbReference>
<dbReference type="InterPro" id="IPR058031">
    <property type="entry name" value="AAA_lid_NorR"/>
</dbReference>
<dbReference type="Gene3D" id="3.40.50.2300">
    <property type="match status" value="1"/>
</dbReference>
<reference evidence="22 23" key="5">
    <citation type="journal article" date="2013" name="Biopolymers">
        <title>Structure, function, and tethering of DNA-binding domains in sigma transcriptional activators.</title>
        <authorList>
            <person name="Vidangos N."/>
            <person name="Maris A.E."/>
            <person name="Young A."/>
            <person name="Hong E."/>
            <person name="Pelton J.G."/>
            <person name="Batchelor J.D."/>
            <person name="Wemmer D.E."/>
        </authorList>
    </citation>
    <scope>X-RAY CRYSTALLOGRAPHY (1.34 ANGSTROMS) OF 393-438</scope>
    <scope>DISULFIDE BONDS</scope>
</reference>
<evidence type="ECO:0007829" key="21">
    <source>
        <dbReference type="PDB" id="4BT0"/>
    </source>
</evidence>
<dbReference type="GO" id="GO:0045893">
    <property type="term" value="P:positive regulation of DNA-templated transcription"/>
    <property type="evidence" value="ECO:0000318"/>
    <property type="project" value="GO_Central"/>
</dbReference>
<evidence type="ECO:0007829" key="26">
    <source>
        <dbReference type="PDB" id="9MSE"/>
    </source>
</evidence>
<feature type="binding site" evidence="17 27">
    <location>
        <position position="172"/>
    </location>
    <ligand>
        <name>ADP</name>
        <dbReference type="ChEBI" id="CHEBI:456216"/>
        <label>3</label>
    </ligand>
</feature>
<keyword evidence="5 19" id="KW-0067">ATP-binding</keyword>
<dbReference type="PDB" id="4BT0">
    <property type="method" value="EM"/>
    <property type="resolution" value="17.00 A"/>
    <property type="chains" value="A=312-384, B=137-309"/>
</dbReference>
<feature type="binding site" evidence="20 21">
    <location>
        <position position="172"/>
    </location>
    <ligand>
        <name>ADP</name>
        <dbReference type="ChEBI" id="CHEBI:456216"/>
        <label>4</label>
    </ligand>
</feature>
<keyword evidence="8" id="KW-0238">DNA-binding</keyword>
<evidence type="ECO:0000256" key="5">
    <source>
        <dbReference type="ARBA" id="ARBA00022840"/>
    </source>
</evidence>
<dbReference type="HOGENOM" id="CLU_000445_0_6_0"/>
<reference evidence="26 27" key="8">
    <citation type="journal article" date="2025" name="Nat. Commun.">
        <title>Real-time capture of sigma&amp;lt;sup&amp;gt;N&amp;lt;/sup&amp;gt; transcription initiation intermediates reveals mechanism of ATPase-driven activation by limited unfolding.</title>
        <authorList>
            <person name="Mueller A.U."/>
            <person name="Molina N."/>
            <person name="Nixon B.T."/>
            <person name="Darst S.A."/>
        </authorList>
    </citation>
    <scope>STRUCTURE BY ELECTRON MICROSCOPY (2.60 ANGSTROMS) OF 121-387 IN COMPLEX WITH ADP AND ATP</scope>
</reference>
<feature type="binding site" evidence="17 27">
    <location>
        <position position="357"/>
    </location>
    <ligand>
        <name>ADP</name>
        <dbReference type="ChEBI" id="CHEBI:456216"/>
        <label>3</label>
    </ligand>
</feature>
<dbReference type="SUPFAM" id="SSF52172">
    <property type="entry name" value="CheY-like"/>
    <property type="match status" value="1"/>
</dbReference>
<evidence type="ECO:0007829" key="16">
    <source>
        <dbReference type="PDB" id="1NY5"/>
    </source>
</evidence>